<evidence type="ECO:0000313" key="1">
    <source>
        <dbReference type="EMBL" id="OAB38427.1"/>
    </source>
</evidence>
<dbReference type="STRING" id="494026.PGLA_20255"/>
<dbReference type="Proteomes" id="UP000076967">
    <property type="component" value="Unassembled WGS sequence"/>
</dbReference>
<protein>
    <submittedName>
        <fullName evidence="1">Uncharacterized protein</fullName>
    </submittedName>
</protein>
<dbReference type="AlphaFoldDB" id="A0A168HQL3"/>
<proteinExistence type="predicted"/>
<sequence>MLNAEIALDKAIVKQATQVGVDYYHEQYDTDVVFTSHKIIPSNIASAVFLDGHVKGEKDNLISISMDYRTYEIKGYMPPEGYE</sequence>
<dbReference type="RefSeq" id="WP_068536324.1">
    <property type="nucleotide sequence ID" value="NZ_LVJH01000048.1"/>
</dbReference>
<accession>A0A168HQL3</accession>
<keyword evidence="2" id="KW-1185">Reference proteome</keyword>
<dbReference type="OrthoDB" id="2652774at2"/>
<dbReference type="EMBL" id="LVJH01000048">
    <property type="protein sequence ID" value="OAB38427.1"/>
    <property type="molecule type" value="Genomic_DNA"/>
</dbReference>
<evidence type="ECO:0000313" key="2">
    <source>
        <dbReference type="Proteomes" id="UP000076967"/>
    </source>
</evidence>
<organism evidence="1 2">
    <name type="scientific">Paenibacillus glacialis</name>
    <dbReference type="NCBI Taxonomy" id="494026"/>
    <lineage>
        <taxon>Bacteria</taxon>
        <taxon>Bacillati</taxon>
        <taxon>Bacillota</taxon>
        <taxon>Bacilli</taxon>
        <taxon>Bacillales</taxon>
        <taxon>Paenibacillaceae</taxon>
        <taxon>Paenibacillus</taxon>
    </lineage>
</organism>
<gene>
    <name evidence="1" type="ORF">PGLA_20255</name>
</gene>
<reference evidence="1 2" key="1">
    <citation type="submission" date="2016-03" db="EMBL/GenBank/DDBJ databases">
        <title>Draft genome sequence of Paenibacillus glacialis DSM 22343.</title>
        <authorList>
            <person name="Shin S.-K."/>
            <person name="Yi H."/>
        </authorList>
    </citation>
    <scope>NUCLEOTIDE SEQUENCE [LARGE SCALE GENOMIC DNA]</scope>
    <source>
        <strain evidence="1 2">DSM 22343</strain>
    </source>
</reference>
<name>A0A168HQL3_9BACL</name>
<comment type="caution">
    <text evidence="1">The sequence shown here is derived from an EMBL/GenBank/DDBJ whole genome shotgun (WGS) entry which is preliminary data.</text>
</comment>